<dbReference type="EMBL" id="CM017701">
    <property type="protein sequence ID" value="TYG82573.1"/>
    <property type="molecule type" value="Genomic_DNA"/>
</dbReference>
<evidence type="ECO:0000313" key="1">
    <source>
        <dbReference type="EMBL" id="TYG82573.1"/>
    </source>
</evidence>
<accession>A0A5D2DND3</accession>
<dbReference type="AlphaFoldDB" id="A0A5D2DND3"/>
<dbReference type="PANTHER" id="PTHR30540:SF4">
    <property type="entry name" value="POTASSIUM TRANSPORTER 12-RELATED"/>
    <property type="match status" value="1"/>
</dbReference>
<gene>
    <name evidence="1" type="ORF">ES288_D01G099900v1</name>
</gene>
<dbReference type="GO" id="GO:0015079">
    <property type="term" value="F:potassium ion transmembrane transporter activity"/>
    <property type="evidence" value="ECO:0007669"/>
    <property type="project" value="InterPro"/>
</dbReference>
<dbReference type="InterPro" id="IPR003855">
    <property type="entry name" value="K+_transporter"/>
</dbReference>
<dbReference type="Proteomes" id="UP000323506">
    <property type="component" value="Chromosome D01"/>
</dbReference>
<name>A0A5D2DND3_GOSDA</name>
<protein>
    <submittedName>
        <fullName evidence="1">Uncharacterized protein</fullName>
    </submittedName>
</protein>
<dbReference type="GO" id="GO:0016020">
    <property type="term" value="C:membrane"/>
    <property type="evidence" value="ECO:0007669"/>
    <property type="project" value="InterPro"/>
</dbReference>
<organism evidence="1 2">
    <name type="scientific">Gossypium darwinii</name>
    <name type="common">Darwin's cotton</name>
    <name type="synonym">Gossypium barbadense var. darwinii</name>
    <dbReference type="NCBI Taxonomy" id="34276"/>
    <lineage>
        <taxon>Eukaryota</taxon>
        <taxon>Viridiplantae</taxon>
        <taxon>Streptophyta</taxon>
        <taxon>Embryophyta</taxon>
        <taxon>Tracheophyta</taxon>
        <taxon>Spermatophyta</taxon>
        <taxon>Magnoliopsida</taxon>
        <taxon>eudicotyledons</taxon>
        <taxon>Gunneridae</taxon>
        <taxon>Pentapetalae</taxon>
        <taxon>rosids</taxon>
        <taxon>malvids</taxon>
        <taxon>Malvales</taxon>
        <taxon>Malvaceae</taxon>
        <taxon>Malvoideae</taxon>
        <taxon>Gossypium</taxon>
    </lineage>
</organism>
<proteinExistence type="predicted"/>
<dbReference type="PANTHER" id="PTHR30540">
    <property type="entry name" value="OSMOTIC STRESS POTASSIUM TRANSPORTER"/>
    <property type="match status" value="1"/>
</dbReference>
<sequence>MIRYALCVDMQRRRYVIYAGLQVSWIARLNTASLQDWFLHFFTLPDLYTNSKISVVVWCLWYYRNRFVHEGRNVSIPDIKLCVASYLRQCSSQPGSPALDAVSRRTQWVPPPTGLYKNEDPGLEYELSALRQAIDSGFTYFLAHGDVRAKKNSLFLKKLVINYFYTFLRRNCRVGAANMSVPHMNLLQVGMTYMV</sequence>
<evidence type="ECO:0000313" key="2">
    <source>
        <dbReference type="Proteomes" id="UP000323506"/>
    </source>
</evidence>
<keyword evidence="2" id="KW-1185">Reference proteome</keyword>
<reference evidence="1 2" key="1">
    <citation type="submission" date="2019-06" db="EMBL/GenBank/DDBJ databases">
        <title>WGS assembly of Gossypium darwinii.</title>
        <authorList>
            <person name="Chen Z.J."/>
            <person name="Sreedasyam A."/>
            <person name="Ando A."/>
            <person name="Song Q."/>
            <person name="De L."/>
            <person name="Hulse-Kemp A."/>
            <person name="Ding M."/>
            <person name="Ye W."/>
            <person name="Kirkbride R."/>
            <person name="Jenkins J."/>
            <person name="Plott C."/>
            <person name="Lovell J."/>
            <person name="Lin Y.-M."/>
            <person name="Vaughn R."/>
            <person name="Liu B."/>
            <person name="Li W."/>
            <person name="Simpson S."/>
            <person name="Scheffler B."/>
            <person name="Saski C."/>
            <person name="Grover C."/>
            <person name="Hu G."/>
            <person name="Conover J."/>
            <person name="Carlson J."/>
            <person name="Shu S."/>
            <person name="Boston L."/>
            <person name="Williams M."/>
            <person name="Peterson D."/>
            <person name="Mcgee K."/>
            <person name="Jones D."/>
            <person name="Wendel J."/>
            <person name="Stelly D."/>
            <person name="Grimwood J."/>
            <person name="Schmutz J."/>
        </authorList>
    </citation>
    <scope>NUCLEOTIDE SEQUENCE [LARGE SCALE GENOMIC DNA]</scope>
    <source>
        <strain evidence="1">1808015.09</strain>
    </source>
</reference>